<dbReference type="EMBL" id="LGUP01000415">
    <property type="protein sequence ID" value="KOG07317.1"/>
    <property type="molecule type" value="Genomic_DNA"/>
</dbReference>
<evidence type="ECO:0000256" key="1">
    <source>
        <dbReference type="ARBA" id="ARBA00001954"/>
    </source>
</evidence>
<dbReference type="PANTHER" id="PTHR11473:SF24">
    <property type="entry name" value="PHENYLALANINE-4-HYDROXYLASE"/>
    <property type="match status" value="1"/>
</dbReference>
<dbReference type="InterPro" id="IPR001273">
    <property type="entry name" value="ArAA_hydroxylase"/>
</dbReference>
<dbReference type="PANTHER" id="PTHR11473">
    <property type="entry name" value="AROMATIC AMINO ACID HYDROXYLASE"/>
    <property type="match status" value="1"/>
</dbReference>
<evidence type="ECO:0000259" key="8">
    <source>
        <dbReference type="PROSITE" id="PS51410"/>
    </source>
</evidence>
<dbReference type="SUPFAM" id="SSF56534">
    <property type="entry name" value="Aromatic aminoacid monoxygenases, catalytic and oligomerization domains"/>
    <property type="match status" value="1"/>
</dbReference>
<reference evidence="9 10" key="1">
    <citation type="submission" date="2015-06" db="EMBL/GenBank/DDBJ databases">
        <authorList>
            <person name="Hoefler B.C."/>
            <person name="Straight P.D."/>
        </authorList>
    </citation>
    <scope>NUCLEOTIDE SEQUENCE [LARGE SCALE GENOMIC DNA]</scope>
    <source>
        <strain evidence="9 10">NRRL 3427</strain>
    </source>
</reference>
<feature type="binding site" evidence="7">
    <location>
        <position position="145"/>
    </location>
    <ligand>
        <name>Fe cation</name>
        <dbReference type="ChEBI" id="CHEBI:24875"/>
    </ligand>
</feature>
<dbReference type="InterPro" id="IPR019774">
    <property type="entry name" value="Aromatic-AA_hydroxylase_C"/>
</dbReference>
<dbReference type="Pfam" id="PF00351">
    <property type="entry name" value="Biopterin_H"/>
    <property type="match status" value="1"/>
</dbReference>
<dbReference type="AlphaFoldDB" id="A0A0L8J0I1"/>
<keyword evidence="5 7" id="KW-0408">Iron</keyword>
<keyword evidence="4" id="KW-0560">Oxidoreductase</keyword>
<evidence type="ECO:0000256" key="3">
    <source>
        <dbReference type="ARBA" id="ARBA00022723"/>
    </source>
</evidence>
<feature type="binding site" evidence="7">
    <location>
        <position position="186"/>
    </location>
    <ligand>
        <name>Fe cation</name>
        <dbReference type="ChEBI" id="CHEBI:24875"/>
    </ligand>
</feature>
<keyword evidence="3 7" id="KW-0479">Metal-binding</keyword>
<comment type="similarity">
    <text evidence="2">Belongs to the biopterin-dependent aromatic amino acid hydroxylase family.</text>
</comment>
<dbReference type="NCBIfam" id="NF008877">
    <property type="entry name" value="PRK11913.1-2"/>
    <property type="match status" value="1"/>
</dbReference>
<evidence type="ECO:0000256" key="2">
    <source>
        <dbReference type="ARBA" id="ARBA00009712"/>
    </source>
</evidence>
<sequence length="280" mass="31384">MQGHRDQVTDTAYAKRREEIAALSADVTLHGPVPVVEYIDWEHEVWRLACAALDARHRVDAAAEYLESAEALAIPLDHVPQLRDVSDRLTSISGFRLQSAATLVPLKEFCGSLANSVFRSTQYIRHPRAPLYSEDPDMLHDLVGHGNVLANDRFVRLYRLAGEAANRVESDEALQFIGKVFWFTLECGVVRERGERKAYGATLVSSYGELDHFRSAEFRPLSIESLVDVKYDITTYQPLLFEADSMNEVEDLVGSFWDTCDDDSIAALFSGASRSVGTRR</sequence>
<proteinExistence type="inferred from homology"/>
<organism evidence="9 10">
    <name type="scientific">Streptomyces viridochromogenes</name>
    <dbReference type="NCBI Taxonomy" id="1938"/>
    <lineage>
        <taxon>Bacteria</taxon>
        <taxon>Bacillati</taxon>
        <taxon>Actinomycetota</taxon>
        <taxon>Actinomycetes</taxon>
        <taxon>Kitasatosporales</taxon>
        <taxon>Streptomycetaceae</taxon>
        <taxon>Streptomyces</taxon>
    </lineage>
</organism>
<accession>A0A0L8J0I1</accession>
<dbReference type="PRINTS" id="PR00372">
    <property type="entry name" value="FYWHYDRXLASE"/>
</dbReference>
<dbReference type="GO" id="GO:0009072">
    <property type="term" value="P:aromatic amino acid metabolic process"/>
    <property type="evidence" value="ECO:0007669"/>
    <property type="project" value="InterPro"/>
</dbReference>
<dbReference type="InterPro" id="IPR036951">
    <property type="entry name" value="ArAA_hydroxylase_sf"/>
</dbReference>
<feature type="binding site" evidence="7">
    <location>
        <position position="140"/>
    </location>
    <ligand>
        <name>Fe cation</name>
        <dbReference type="ChEBI" id="CHEBI:24875"/>
    </ligand>
</feature>
<dbReference type="InterPro" id="IPR036329">
    <property type="entry name" value="Aro-AA_hydroxylase_C_sf"/>
</dbReference>
<gene>
    <name evidence="9" type="ORF">ADK34_40570</name>
</gene>
<evidence type="ECO:0000256" key="6">
    <source>
        <dbReference type="ARBA" id="ARBA00023033"/>
    </source>
</evidence>
<evidence type="ECO:0000256" key="4">
    <source>
        <dbReference type="ARBA" id="ARBA00023002"/>
    </source>
</evidence>
<name>A0A0L8J0I1_STRVR</name>
<dbReference type="GO" id="GO:0005506">
    <property type="term" value="F:iron ion binding"/>
    <property type="evidence" value="ECO:0007669"/>
    <property type="project" value="InterPro"/>
</dbReference>
<evidence type="ECO:0000313" key="9">
    <source>
        <dbReference type="EMBL" id="KOG07317.1"/>
    </source>
</evidence>
<feature type="domain" description="Biopterin-dependent aromatic amino acid hydroxylase family profile" evidence="8">
    <location>
        <begin position="1"/>
        <end position="280"/>
    </location>
</feature>
<comment type="caution">
    <text evidence="9">The sequence shown here is derived from an EMBL/GenBank/DDBJ whole genome shotgun (WGS) entry which is preliminary data.</text>
</comment>
<evidence type="ECO:0000313" key="10">
    <source>
        <dbReference type="Proteomes" id="UP000037023"/>
    </source>
</evidence>
<evidence type="ECO:0000256" key="5">
    <source>
        <dbReference type="ARBA" id="ARBA00023004"/>
    </source>
</evidence>
<evidence type="ECO:0000256" key="7">
    <source>
        <dbReference type="PIRSR" id="PIRSR601273-2"/>
    </source>
</evidence>
<comment type="cofactor">
    <cofactor evidence="1 7">
        <name>Fe(2+)</name>
        <dbReference type="ChEBI" id="CHEBI:29033"/>
    </cofactor>
</comment>
<dbReference type="Gene3D" id="1.10.800.10">
    <property type="entry name" value="Aromatic amino acid hydroxylase"/>
    <property type="match status" value="1"/>
</dbReference>
<dbReference type="GO" id="GO:0016714">
    <property type="term" value="F:oxidoreductase activity, acting on paired donors, with incorporation or reduction of molecular oxygen, reduced pteridine as one donor, and incorporation of one atom of oxygen"/>
    <property type="evidence" value="ECO:0007669"/>
    <property type="project" value="InterPro"/>
</dbReference>
<dbReference type="Proteomes" id="UP000037023">
    <property type="component" value="Unassembled WGS sequence"/>
</dbReference>
<protein>
    <submittedName>
        <fullName evidence="9">Phenylalanine 4-monooxygenase</fullName>
    </submittedName>
</protein>
<dbReference type="OrthoDB" id="9780502at2"/>
<dbReference type="RefSeq" id="WP_033211240.1">
    <property type="nucleotide sequence ID" value="NZ_LGUP01000415.1"/>
</dbReference>
<keyword evidence="6 9" id="KW-0503">Monooxygenase</keyword>
<dbReference type="PROSITE" id="PS51410">
    <property type="entry name" value="BH4_AAA_HYDROXYL_2"/>
    <property type="match status" value="1"/>
</dbReference>
<dbReference type="PATRIC" id="fig|1938.6.peg.8735"/>